<dbReference type="RefSeq" id="WP_058500007.1">
    <property type="nucleotide sequence ID" value="NZ_CAAAHW010000001.1"/>
</dbReference>
<accession>A0A378J676</accession>
<organism evidence="2 4">
    <name type="scientific">Legionella gratiana</name>
    <dbReference type="NCBI Taxonomy" id="45066"/>
    <lineage>
        <taxon>Bacteria</taxon>
        <taxon>Pseudomonadati</taxon>
        <taxon>Pseudomonadota</taxon>
        <taxon>Gammaproteobacteria</taxon>
        <taxon>Legionellales</taxon>
        <taxon>Legionellaceae</taxon>
        <taxon>Legionella</taxon>
    </lineage>
</organism>
<gene>
    <name evidence="1" type="ORF">Lgra_2916</name>
    <name evidence="2" type="ORF">NCTC12388_00876</name>
</gene>
<evidence type="ECO:0000313" key="3">
    <source>
        <dbReference type="Proteomes" id="UP000054691"/>
    </source>
</evidence>
<evidence type="ECO:0000313" key="1">
    <source>
        <dbReference type="EMBL" id="KTD06139.1"/>
    </source>
</evidence>
<dbReference type="Proteomes" id="UP000254476">
    <property type="component" value="Unassembled WGS sequence"/>
</dbReference>
<proteinExistence type="predicted"/>
<evidence type="ECO:0000313" key="2">
    <source>
        <dbReference type="EMBL" id="STX42939.1"/>
    </source>
</evidence>
<reference evidence="1 3" key="1">
    <citation type="submission" date="2015-11" db="EMBL/GenBank/DDBJ databases">
        <title>Genomic analysis of 38 Legionella species identifies large and diverse effector repertoires.</title>
        <authorList>
            <person name="Burstein D."/>
            <person name="Amaro F."/>
            <person name="Zusman T."/>
            <person name="Lifshitz Z."/>
            <person name="Cohen O."/>
            <person name="Gilbert J.A."/>
            <person name="Pupko T."/>
            <person name="Shuman H.A."/>
            <person name="Segal G."/>
        </authorList>
    </citation>
    <scope>NUCLEOTIDE SEQUENCE [LARGE SCALE GENOMIC DNA]</scope>
    <source>
        <strain evidence="1 3">Lyon 8420412</strain>
    </source>
</reference>
<protein>
    <submittedName>
        <fullName evidence="2">Uncharacterized protein</fullName>
    </submittedName>
</protein>
<evidence type="ECO:0000313" key="4">
    <source>
        <dbReference type="Proteomes" id="UP000254476"/>
    </source>
</evidence>
<sequence length="225" mass="26383">MRQSQYAIVVLKPTAAFLSFLTSKLPEIKLPDLRLLQIDNTAYVLERHLSGEVILDQIEKHFSVMFRHEIFRWLGDKVHNEMEVNFLDFLCCFKFELHHHILLMEPSIEKGRQLLLIEPRLALLNWINSAERRQEGLHDVVEKIKLMQLENTTVLVKSFSNLTEIKPFIKKNFLAISSTAMRYTLGESEQWPIIDSFQTFNQYFAIEIHTQLIHLAQSKVNYGIS</sequence>
<reference evidence="2 4" key="2">
    <citation type="submission" date="2018-06" db="EMBL/GenBank/DDBJ databases">
        <authorList>
            <consortium name="Pathogen Informatics"/>
            <person name="Doyle S."/>
        </authorList>
    </citation>
    <scope>NUCLEOTIDE SEQUENCE [LARGE SCALE GENOMIC DNA]</scope>
    <source>
        <strain evidence="2 4">NCTC12388</strain>
    </source>
</reference>
<keyword evidence="3" id="KW-1185">Reference proteome</keyword>
<dbReference type="EMBL" id="UGOB01000001">
    <property type="protein sequence ID" value="STX42939.1"/>
    <property type="molecule type" value="Genomic_DNA"/>
</dbReference>
<name>A0A378J676_9GAMM</name>
<dbReference type="OrthoDB" id="5642007at2"/>
<dbReference type="EMBL" id="LNYE01000029">
    <property type="protein sequence ID" value="KTD06139.1"/>
    <property type="molecule type" value="Genomic_DNA"/>
</dbReference>
<dbReference type="Proteomes" id="UP000054691">
    <property type="component" value="Unassembled WGS sequence"/>
</dbReference>
<dbReference type="AlphaFoldDB" id="A0A378J676"/>